<evidence type="ECO:0000313" key="2">
    <source>
        <dbReference type="EMBL" id="KAG0656380.1"/>
    </source>
</evidence>
<gene>
    <name evidence="2" type="ORF">C6P46_007164</name>
</gene>
<accession>A0A9P6VXB3</accession>
<dbReference type="Proteomes" id="UP000777482">
    <property type="component" value="Unassembled WGS sequence"/>
</dbReference>
<feature type="region of interest" description="Disordered" evidence="1">
    <location>
        <begin position="20"/>
        <end position="88"/>
    </location>
</feature>
<dbReference type="EMBL" id="PUHQ01000099">
    <property type="protein sequence ID" value="KAG0656380.1"/>
    <property type="molecule type" value="Genomic_DNA"/>
</dbReference>
<organism evidence="2 3">
    <name type="scientific">Rhodotorula mucilaginosa</name>
    <name type="common">Yeast</name>
    <name type="synonym">Rhodotorula rubra</name>
    <dbReference type="NCBI Taxonomy" id="5537"/>
    <lineage>
        <taxon>Eukaryota</taxon>
        <taxon>Fungi</taxon>
        <taxon>Dikarya</taxon>
        <taxon>Basidiomycota</taxon>
        <taxon>Pucciniomycotina</taxon>
        <taxon>Microbotryomycetes</taxon>
        <taxon>Sporidiobolales</taxon>
        <taxon>Sporidiobolaceae</taxon>
        <taxon>Rhodotorula</taxon>
    </lineage>
</organism>
<keyword evidence="3" id="KW-1185">Reference proteome</keyword>
<protein>
    <submittedName>
        <fullName evidence="2">Uncharacterized protein</fullName>
    </submittedName>
</protein>
<sequence>MRPSLVVRWTRAVPLTAVPAASLRLPPSNGRPKPKSVDEAASPTVDRLLNSLERSAARLQRQGVSPAPRPAGNTAGEAHGDASLNRLPPNLRINEFVPRRKVYQGVKASHRDLLRRLRREA</sequence>
<comment type="caution">
    <text evidence="2">The sequence shown here is derived from an EMBL/GenBank/DDBJ whole genome shotgun (WGS) entry which is preliminary data.</text>
</comment>
<evidence type="ECO:0000313" key="3">
    <source>
        <dbReference type="Proteomes" id="UP000777482"/>
    </source>
</evidence>
<dbReference type="AlphaFoldDB" id="A0A9P6VXB3"/>
<evidence type="ECO:0000256" key="1">
    <source>
        <dbReference type="SAM" id="MobiDB-lite"/>
    </source>
</evidence>
<name>A0A9P6VXB3_RHOMI</name>
<proteinExistence type="predicted"/>
<reference evidence="2 3" key="1">
    <citation type="submission" date="2020-11" db="EMBL/GenBank/DDBJ databases">
        <title>Kefir isolates.</title>
        <authorList>
            <person name="Marcisauskas S."/>
            <person name="Kim Y."/>
            <person name="Blasche S."/>
        </authorList>
    </citation>
    <scope>NUCLEOTIDE SEQUENCE [LARGE SCALE GENOMIC DNA]</scope>
    <source>
        <strain evidence="2 3">KR</strain>
    </source>
</reference>
<dbReference type="OrthoDB" id="2527598at2759"/>